<evidence type="ECO:0000259" key="3">
    <source>
        <dbReference type="PROSITE" id="PS51388"/>
    </source>
</evidence>
<dbReference type="AlphaFoldDB" id="A0AAN6J086"/>
<accession>A0AAN6J086</accession>
<dbReference type="Gene3D" id="3.40.50.300">
    <property type="entry name" value="P-loop containing nucleotide triphosphate hydrolases"/>
    <property type="match status" value="1"/>
</dbReference>
<dbReference type="InterPro" id="IPR020850">
    <property type="entry name" value="GED_dom"/>
</dbReference>
<evidence type="ECO:0000256" key="2">
    <source>
        <dbReference type="ARBA" id="ARBA00023134"/>
    </source>
</evidence>
<dbReference type="GO" id="GO:0000266">
    <property type="term" value="P:mitochondrial fission"/>
    <property type="evidence" value="ECO:0007669"/>
    <property type="project" value="TreeGrafter"/>
</dbReference>
<dbReference type="PROSITE" id="PS51388">
    <property type="entry name" value="GED"/>
    <property type="match status" value="1"/>
</dbReference>
<dbReference type="InterPro" id="IPR027417">
    <property type="entry name" value="P-loop_NTPase"/>
</dbReference>
<dbReference type="GO" id="GO:0016559">
    <property type="term" value="P:peroxisome fission"/>
    <property type="evidence" value="ECO:0007669"/>
    <property type="project" value="TreeGrafter"/>
</dbReference>
<evidence type="ECO:0000313" key="6">
    <source>
        <dbReference type="Proteomes" id="UP001168146"/>
    </source>
</evidence>
<keyword evidence="1" id="KW-0547">Nucleotide-binding</keyword>
<dbReference type="EMBL" id="JASUXU010000119">
    <property type="protein sequence ID" value="KAK0305046.1"/>
    <property type="molecule type" value="Genomic_DNA"/>
</dbReference>
<dbReference type="InterPro" id="IPR022812">
    <property type="entry name" value="Dynamin"/>
</dbReference>
<gene>
    <name evidence="5" type="ORF">LTR82_016951</name>
</gene>
<dbReference type="SUPFAM" id="SSF52540">
    <property type="entry name" value="P-loop containing nucleoside triphosphate hydrolases"/>
    <property type="match status" value="1"/>
</dbReference>
<keyword evidence="2" id="KW-0342">GTP-binding</keyword>
<proteinExistence type="predicted"/>
<organism evidence="5 6">
    <name type="scientific">Friedmanniomyces endolithicus</name>
    <dbReference type="NCBI Taxonomy" id="329885"/>
    <lineage>
        <taxon>Eukaryota</taxon>
        <taxon>Fungi</taxon>
        <taxon>Dikarya</taxon>
        <taxon>Ascomycota</taxon>
        <taxon>Pezizomycotina</taxon>
        <taxon>Dothideomycetes</taxon>
        <taxon>Dothideomycetidae</taxon>
        <taxon>Mycosphaerellales</taxon>
        <taxon>Teratosphaeriaceae</taxon>
        <taxon>Friedmanniomyces</taxon>
    </lineage>
</organism>
<dbReference type="InterPro" id="IPR000375">
    <property type="entry name" value="Dynamin_stalk"/>
</dbReference>
<dbReference type="InterPro" id="IPR001401">
    <property type="entry name" value="Dynamin_GTPase"/>
</dbReference>
<dbReference type="GO" id="GO:0008017">
    <property type="term" value="F:microtubule binding"/>
    <property type="evidence" value="ECO:0007669"/>
    <property type="project" value="TreeGrafter"/>
</dbReference>
<feature type="domain" description="Dynamin-type G" evidence="4">
    <location>
        <begin position="66"/>
        <end position="346"/>
    </location>
</feature>
<dbReference type="InterPro" id="IPR030381">
    <property type="entry name" value="G_DYNAMIN_dom"/>
</dbReference>
<dbReference type="GO" id="GO:0016020">
    <property type="term" value="C:membrane"/>
    <property type="evidence" value="ECO:0007669"/>
    <property type="project" value="TreeGrafter"/>
</dbReference>
<dbReference type="PANTHER" id="PTHR11566:SF21">
    <property type="entry name" value="DYNAMIN RELATED PROTEIN 1, ISOFORM A"/>
    <property type="match status" value="1"/>
</dbReference>
<evidence type="ECO:0000259" key="4">
    <source>
        <dbReference type="PROSITE" id="PS51718"/>
    </source>
</evidence>
<feature type="domain" description="GED" evidence="3">
    <location>
        <begin position="540"/>
        <end position="631"/>
    </location>
</feature>
<evidence type="ECO:0008006" key="7">
    <source>
        <dbReference type="Google" id="ProtNLM"/>
    </source>
</evidence>
<dbReference type="Pfam" id="PF00350">
    <property type="entry name" value="Dynamin_N"/>
    <property type="match status" value="1"/>
</dbReference>
<dbReference type="SMART" id="SM00053">
    <property type="entry name" value="DYNc"/>
    <property type="match status" value="1"/>
</dbReference>
<dbReference type="Pfam" id="PF01031">
    <property type="entry name" value="Dynamin_M"/>
    <property type="match status" value="1"/>
</dbReference>
<dbReference type="Proteomes" id="UP001168146">
    <property type="component" value="Unassembled WGS sequence"/>
</dbReference>
<dbReference type="GO" id="GO:0003924">
    <property type="term" value="F:GTPase activity"/>
    <property type="evidence" value="ECO:0007669"/>
    <property type="project" value="InterPro"/>
</dbReference>
<dbReference type="InterPro" id="IPR045063">
    <property type="entry name" value="Dynamin_N"/>
</dbReference>
<dbReference type="PANTHER" id="PTHR11566">
    <property type="entry name" value="DYNAMIN"/>
    <property type="match status" value="1"/>
</dbReference>
<reference evidence="5" key="1">
    <citation type="submission" date="2021-12" db="EMBL/GenBank/DDBJ databases">
        <title>Black yeast isolated from Biological Soil Crust.</title>
        <authorList>
            <person name="Kurbessoian T."/>
        </authorList>
    </citation>
    <scope>NUCLEOTIDE SEQUENCE</scope>
    <source>
        <strain evidence="5">CCFEE 5208</strain>
    </source>
</reference>
<dbReference type="PROSITE" id="PS51718">
    <property type="entry name" value="G_DYNAMIN_2"/>
    <property type="match status" value="1"/>
</dbReference>
<name>A0AAN6J086_9PEZI</name>
<dbReference type="GO" id="GO:0005874">
    <property type="term" value="C:microtubule"/>
    <property type="evidence" value="ECO:0007669"/>
    <property type="project" value="TreeGrafter"/>
</dbReference>
<comment type="caution">
    <text evidence="5">The sequence shown here is derived from an EMBL/GenBank/DDBJ whole genome shotgun (WGS) entry which is preliminary data.</text>
</comment>
<evidence type="ECO:0000256" key="1">
    <source>
        <dbReference type="ARBA" id="ARBA00022741"/>
    </source>
</evidence>
<dbReference type="GO" id="GO:0006897">
    <property type="term" value="P:endocytosis"/>
    <property type="evidence" value="ECO:0007669"/>
    <property type="project" value="TreeGrafter"/>
</dbReference>
<dbReference type="CDD" id="cd08771">
    <property type="entry name" value="DLP_1"/>
    <property type="match status" value="1"/>
</dbReference>
<dbReference type="GO" id="GO:0005525">
    <property type="term" value="F:GTP binding"/>
    <property type="evidence" value="ECO:0007669"/>
    <property type="project" value="InterPro"/>
</dbReference>
<evidence type="ECO:0000313" key="5">
    <source>
        <dbReference type="EMBL" id="KAK0305046.1"/>
    </source>
</evidence>
<dbReference type="PRINTS" id="PR00195">
    <property type="entry name" value="DYNAMIN"/>
</dbReference>
<dbReference type="GO" id="GO:0005739">
    <property type="term" value="C:mitochondrion"/>
    <property type="evidence" value="ECO:0007669"/>
    <property type="project" value="TreeGrafter"/>
</dbReference>
<protein>
    <recommendedName>
        <fullName evidence="7">GED domain-containing protein</fullName>
    </recommendedName>
</protein>
<dbReference type="GO" id="GO:0048312">
    <property type="term" value="P:intracellular distribution of mitochondria"/>
    <property type="evidence" value="ECO:0007669"/>
    <property type="project" value="TreeGrafter"/>
</dbReference>
<sequence length="683" mass="76184">MVVDSYNRGAFQPITSTGMLTRAGRKTISLLPLVQFTMDILPHYIKDQCELLDIIDGLRSQGLNSYISLPQLVVCGDQSAGKSSVLEGISGVAFPTKDNLCTRFATEVVLRRDAKSRVYVTILPDGDRTDEENEELKGSKAPTSSLKDLPGLVEMAKDRMGLNCDGKAFSKDILRIELSGPDQPHLTLVDLPGLIHAESKQQSAQDVDLVASLVRDYIANPRPIVLAVVSAKNDYAVQIVTGFTREIDPRGLRTLGIITKPDTLHFGSDSEAAHLSRGERDEAERKFFSNGVWQKLPLHSLGVESLRPRLSTVLKEQIISELPALIRDIESGLVDARDRLDHLGDPRRTTHEQCLYFIRIREGFSPLLSSANNGTYGRAFFGDARTEIGFKKRLRAVIQDLLLKLAQAMQIDGHLQQILDDDKNSFWLIQRTLRQPKICSSEIINPAFDGCVKKLRRKVQEVLQPHQRGHPITYHHCFTDTIQKARREHTKKQQSKILRSFFENKSRSAPYGASSQDIDLEKLLEALNPEPEGNMDQFACSEATYCMEACEKVAVKMLVDNIAVPGIESCLLEGLKDAFTAQTVMGLEDGLVQKIAAENQDSVTERTRTQEKLRILEDGLHTLNRYRRSKHQGIAIPSGLEMNGPRDTKRTILARPRLSAKTCIMPFTMLSGLTPLGMAVQLL</sequence>